<keyword evidence="1" id="KW-0677">Repeat</keyword>
<evidence type="ECO:0000313" key="7">
    <source>
        <dbReference type="Proteomes" id="UP001186944"/>
    </source>
</evidence>
<dbReference type="InterPro" id="IPR001258">
    <property type="entry name" value="NHL_repeat"/>
</dbReference>
<keyword evidence="2" id="KW-0479">Metal-binding</keyword>
<dbReference type="Pfam" id="PF00643">
    <property type="entry name" value="zf-B_box"/>
    <property type="match status" value="1"/>
</dbReference>
<dbReference type="PANTHER" id="PTHR25462">
    <property type="entry name" value="BONUS, ISOFORM C-RELATED"/>
    <property type="match status" value="1"/>
</dbReference>
<dbReference type="SUPFAM" id="SSF75011">
    <property type="entry name" value="3-carboxy-cis,cis-mucoante lactonizing enzyme"/>
    <property type="match status" value="1"/>
</dbReference>
<accession>A0AA89C5H5</accession>
<evidence type="ECO:0000256" key="4">
    <source>
        <dbReference type="SAM" id="MobiDB-lite"/>
    </source>
</evidence>
<dbReference type="InterPro" id="IPR011042">
    <property type="entry name" value="6-blade_b-propeller_TolB-like"/>
</dbReference>
<dbReference type="Gene3D" id="3.30.160.60">
    <property type="entry name" value="Classic Zinc Finger"/>
    <property type="match status" value="1"/>
</dbReference>
<comment type="caution">
    <text evidence="6">The sequence shown here is derived from an EMBL/GenBank/DDBJ whole genome shotgun (WGS) entry which is preliminary data.</text>
</comment>
<protein>
    <recommendedName>
        <fullName evidence="5">B box-type domain-containing protein</fullName>
    </recommendedName>
</protein>
<dbReference type="Gene3D" id="2.120.10.30">
    <property type="entry name" value="TolB, C-terminal domain"/>
    <property type="match status" value="1"/>
</dbReference>
<evidence type="ECO:0000313" key="6">
    <source>
        <dbReference type="EMBL" id="KAK3100162.1"/>
    </source>
</evidence>
<dbReference type="AlphaFoldDB" id="A0AA89C5H5"/>
<feature type="repeat" description="NHL" evidence="3">
    <location>
        <begin position="545"/>
        <end position="572"/>
    </location>
</feature>
<dbReference type="InterPro" id="IPR000315">
    <property type="entry name" value="Znf_B-box"/>
</dbReference>
<feature type="domain" description="B box-type" evidence="5">
    <location>
        <begin position="115"/>
        <end position="151"/>
    </location>
</feature>
<keyword evidence="7" id="KW-1185">Reference proteome</keyword>
<reference evidence="6" key="1">
    <citation type="submission" date="2019-08" db="EMBL/GenBank/DDBJ databases">
        <title>The improved chromosome-level genome for the pearl oyster Pinctada fucata martensii using PacBio sequencing and Hi-C.</title>
        <authorList>
            <person name="Zheng Z."/>
        </authorList>
    </citation>
    <scope>NUCLEOTIDE SEQUENCE</scope>
    <source>
        <strain evidence="6">ZZ-2019</strain>
        <tissue evidence="6">Adductor muscle</tissue>
    </source>
</reference>
<name>A0AA89C5H5_PINIB</name>
<evidence type="ECO:0000256" key="2">
    <source>
        <dbReference type="PROSITE-ProRule" id="PRU00024"/>
    </source>
</evidence>
<evidence type="ECO:0000256" key="3">
    <source>
        <dbReference type="PROSITE-ProRule" id="PRU00504"/>
    </source>
</evidence>
<evidence type="ECO:0000259" key="5">
    <source>
        <dbReference type="PROSITE" id="PS50119"/>
    </source>
</evidence>
<dbReference type="Proteomes" id="UP001186944">
    <property type="component" value="Unassembled WGS sequence"/>
</dbReference>
<dbReference type="InterPro" id="IPR047153">
    <property type="entry name" value="TRIM45/56/19-like"/>
</dbReference>
<dbReference type="GO" id="GO:0008270">
    <property type="term" value="F:zinc ion binding"/>
    <property type="evidence" value="ECO:0007669"/>
    <property type="project" value="UniProtKB-KW"/>
</dbReference>
<dbReference type="PANTHER" id="PTHR25462:SF296">
    <property type="entry name" value="MEIOTIC P26, ISOFORM F"/>
    <property type="match status" value="1"/>
</dbReference>
<evidence type="ECO:0000256" key="1">
    <source>
        <dbReference type="ARBA" id="ARBA00022737"/>
    </source>
</evidence>
<proteinExistence type="predicted"/>
<dbReference type="PROSITE" id="PS50119">
    <property type="entry name" value="ZF_BBOX"/>
    <property type="match status" value="1"/>
</dbReference>
<keyword evidence="2" id="KW-0862">Zinc</keyword>
<dbReference type="SUPFAM" id="SSF57845">
    <property type="entry name" value="B-box zinc-binding domain"/>
    <property type="match status" value="1"/>
</dbReference>
<feature type="region of interest" description="Disordered" evidence="4">
    <location>
        <begin position="98"/>
        <end position="118"/>
    </location>
</feature>
<keyword evidence="2" id="KW-0863">Zinc-finger</keyword>
<dbReference type="Pfam" id="PF01436">
    <property type="entry name" value="NHL"/>
    <property type="match status" value="1"/>
</dbReference>
<sequence length="615" mass="70043">MESAQVAHHDHGDFDGFTSFLWQIIEADNKVHDFVKAAQSKGYKVGEDALKDAKSLLLYIAKVNTVHTTQNAVRNIMEEIGYDYSKLYTAYRSKVEEHSGSDSIGKETDQKKSGSKENACHLHGRSRNLHCKDCNAVLCKSCIDESHVGHDWDVWNPSENIEVMTYRIKDELERCTRIHKLVRQANKESQEEQRNIADKILQSKQKAISDIENHAKSAVSKCDSYYRTVSGRLSNDLKTLKEHEGLLHSIQNRLKQNDITAVEDAMQSLWHDEFDSIEHSLEYVTDNKVVFDDNSTVSLDIFGRLFIPDEDSSDSQTQRPLSRMSVSSDLYDENLTFVKRFLPIKAYVSVVRPAVRKGIYFKNHHKSMVYSIDETSTSQKEEVNLQSLTSGDFCPFDGGFVFSDFEKKQIRFASPKAAAIRDLYNSDPFIPLGIHISLAMKVVFVGFTDSFSRNLTEKSRRFVKTFVIQKTEMKEKKKIFEKTANGERLLRYPYRLTYNNSNNTLCVVDQTSDKSGRVVVLDVDPARGIVGSFEGLQIPPTTFDPRGICVNSAGQILVTDTNNHSVHLLTSEARYIRTMFSYESGFQFPRAVAINEKELWIGCQSGIILLFKFKD</sequence>
<dbReference type="PROSITE" id="PS51125">
    <property type="entry name" value="NHL"/>
    <property type="match status" value="1"/>
</dbReference>
<dbReference type="EMBL" id="VSWD01000006">
    <property type="protein sequence ID" value="KAK3100162.1"/>
    <property type="molecule type" value="Genomic_DNA"/>
</dbReference>
<organism evidence="6 7">
    <name type="scientific">Pinctada imbricata</name>
    <name type="common">Atlantic pearl-oyster</name>
    <name type="synonym">Pinctada martensii</name>
    <dbReference type="NCBI Taxonomy" id="66713"/>
    <lineage>
        <taxon>Eukaryota</taxon>
        <taxon>Metazoa</taxon>
        <taxon>Spiralia</taxon>
        <taxon>Lophotrochozoa</taxon>
        <taxon>Mollusca</taxon>
        <taxon>Bivalvia</taxon>
        <taxon>Autobranchia</taxon>
        <taxon>Pteriomorphia</taxon>
        <taxon>Pterioida</taxon>
        <taxon>Pterioidea</taxon>
        <taxon>Pteriidae</taxon>
        <taxon>Pinctada</taxon>
    </lineage>
</organism>
<gene>
    <name evidence="6" type="ORF">FSP39_015590</name>
</gene>